<dbReference type="RefSeq" id="WP_039136748.1">
    <property type="nucleotide sequence ID" value="NZ_JSVC01000002.1"/>
</dbReference>
<comment type="caution">
    <text evidence="2">The sequence shown here is derived from an EMBL/GenBank/DDBJ whole genome shotgun (WGS) entry which is preliminary data.</text>
</comment>
<dbReference type="Proteomes" id="UP000031408">
    <property type="component" value="Unassembled WGS sequence"/>
</dbReference>
<feature type="signal peptide" evidence="1">
    <location>
        <begin position="1"/>
        <end position="23"/>
    </location>
</feature>
<reference evidence="2 3" key="1">
    <citation type="submission" date="2014-11" db="EMBL/GenBank/DDBJ databases">
        <title>Genome sequence of Flavihumibacter solisilvae 3-3.</title>
        <authorList>
            <person name="Zhou G."/>
            <person name="Li M."/>
            <person name="Wang G."/>
        </authorList>
    </citation>
    <scope>NUCLEOTIDE SEQUENCE [LARGE SCALE GENOMIC DNA]</scope>
    <source>
        <strain evidence="2 3">3-3</strain>
    </source>
</reference>
<proteinExistence type="predicted"/>
<protein>
    <recommendedName>
        <fullName evidence="4">EF-hand domain-containing protein</fullName>
    </recommendedName>
</protein>
<dbReference type="AlphaFoldDB" id="A0A0C1L905"/>
<keyword evidence="1" id="KW-0732">Signal</keyword>
<name>A0A0C1L905_9BACT</name>
<dbReference type="OrthoDB" id="1329448at2"/>
<evidence type="ECO:0008006" key="4">
    <source>
        <dbReference type="Google" id="ProtNLM"/>
    </source>
</evidence>
<accession>A0A0C1L905</accession>
<dbReference type="PROSITE" id="PS51257">
    <property type="entry name" value="PROKAR_LIPOPROTEIN"/>
    <property type="match status" value="1"/>
</dbReference>
<dbReference type="EMBL" id="JSVC01000002">
    <property type="protein sequence ID" value="KIC96011.1"/>
    <property type="molecule type" value="Genomic_DNA"/>
</dbReference>
<feature type="chain" id="PRO_5002134831" description="EF-hand domain-containing protein" evidence="1">
    <location>
        <begin position="24"/>
        <end position="241"/>
    </location>
</feature>
<sequence length="241" mass="27274">MKRIPAILAICPVLFLFSCGNQAPKEEETKTADTATISPVATETAEPTFTPFKAVVIQHKIKNFDKSREGYFNRDTIRREYGISHFVMGRLETDSNMVFVMDKVEDVEKSKEFFKQDKVKDLMKKAGVSSPPGYSYVEVVRMRDAPSQYTQGLSIAHHVKDYAAWLKAYDAEGEATRASHGLIDRGIARDLNDSNMVYVIFVVSDPEKAKARVKSPELKKIMEDAGVDSPPTIRWFKELER</sequence>
<organism evidence="2 3">
    <name type="scientific">Flavihumibacter solisilvae</name>
    <dbReference type="NCBI Taxonomy" id="1349421"/>
    <lineage>
        <taxon>Bacteria</taxon>
        <taxon>Pseudomonadati</taxon>
        <taxon>Bacteroidota</taxon>
        <taxon>Chitinophagia</taxon>
        <taxon>Chitinophagales</taxon>
        <taxon>Chitinophagaceae</taxon>
        <taxon>Flavihumibacter</taxon>
    </lineage>
</organism>
<keyword evidence="3" id="KW-1185">Reference proteome</keyword>
<gene>
    <name evidence="2" type="ORF">OI18_02135</name>
</gene>
<evidence type="ECO:0000256" key="1">
    <source>
        <dbReference type="SAM" id="SignalP"/>
    </source>
</evidence>
<evidence type="ECO:0000313" key="2">
    <source>
        <dbReference type="EMBL" id="KIC96011.1"/>
    </source>
</evidence>
<evidence type="ECO:0000313" key="3">
    <source>
        <dbReference type="Proteomes" id="UP000031408"/>
    </source>
</evidence>